<keyword evidence="12" id="KW-0411">Iron-sulfur</keyword>
<keyword evidence="7" id="KW-0479">Metal-binding</keyword>
<feature type="domain" description="Rieske" evidence="16">
    <location>
        <begin position="250"/>
        <end position="361"/>
    </location>
</feature>
<keyword evidence="9 15" id="KW-1133">Transmembrane helix</keyword>
<dbReference type="SUPFAM" id="SSF55961">
    <property type="entry name" value="Bet v1-like"/>
    <property type="match status" value="1"/>
</dbReference>
<dbReference type="GO" id="GO:0010277">
    <property type="term" value="F:chlorophyllide a oxygenase activity"/>
    <property type="evidence" value="ECO:0007669"/>
    <property type="project" value="InterPro"/>
</dbReference>
<proteinExistence type="predicted"/>
<evidence type="ECO:0000256" key="5">
    <source>
        <dbReference type="ARBA" id="ARBA00022692"/>
    </source>
</evidence>
<dbReference type="PANTHER" id="PTHR21266:SF32">
    <property type="entry name" value="CHOLESTEROL 7-DESATURASE NVD"/>
    <property type="match status" value="1"/>
</dbReference>
<evidence type="ECO:0000256" key="9">
    <source>
        <dbReference type="ARBA" id="ARBA00022989"/>
    </source>
</evidence>
<feature type="region of interest" description="Disordered" evidence="14">
    <location>
        <begin position="54"/>
        <end position="107"/>
    </location>
</feature>
<comment type="subcellular location">
    <subcellularLocation>
        <location evidence="2">Membrane</location>
    </subcellularLocation>
    <subcellularLocation>
        <location evidence="1">Plastid</location>
        <location evidence="1">Chloroplast</location>
    </subcellularLocation>
</comment>
<keyword evidence="6" id="KW-0001">2Fe-2S</keyword>
<feature type="transmembrane region" description="Helical" evidence="15">
    <location>
        <begin position="661"/>
        <end position="682"/>
    </location>
</feature>
<feature type="compositionally biased region" description="Basic and acidic residues" evidence="14">
    <location>
        <begin position="65"/>
        <end position="83"/>
    </location>
</feature>
<sequence length="751" mass="79334">MAQSLRQLPCHQARPTATAAISLLQLRRSGALSRCAVVPALGVLRDRYLHRHKGATKPLGAAQEDAPRHGSRNDNASEAKLRQVPEGMLSREEDIEDANPSTGDFSAIGASASETRTSAATQPHCVPDCILAREEEDDGPHDGPYPPDLRVLPGGMLSREEEEEEVAGSGFQAGQQAGAEANGPGSASPPQRPVVAAANVAATLLSDTATAGTSVATGDDAAATKPSSSPRAAPAPAAAPPAQFNWFQQWYPVAPLASLDPSRPHPFTLLGQELVLWRDGTGRWRAFQDACPHRLAPLSEGRVEADGSLLCAYHGWRFDGSGACTAIPSCRDADALRRATGNPRSCAVAYPTLERGGLLWVWGEGGPAAAAASAAKQPALPPELNEDGSGAPGVRAPGWTFRDLPYGHVYFIENVVDPAHVPVSHHKVAGDRYNDVKPFDMELSRPVTLEGGFQVRYADSWRKDVREALTGFTPPGCIRIEQRHFSGGTTLLVLYSTPTRPGWTRHMGQQLLVEAPGGARGSGISFFGAPIPSWLLHTLAAVFLHQDMVFLHHQERTVARQQQQRAAAAAAETARAGGSTAAVGNISGLPPPKYYMPTSVDSGVVAWRQWLSTYGGGDVSYAPGTPPLSPRESDPAKLFDTWNTHTRQCAICMRALQRIRALRLVAALAGGLAVVLATAAAAARAAAVAAAAAAAAGEASGSLFAAVVRGFLCREVLVAGAVAAVAALVWWVAGKLERMMHVYEYSHADNN</sequence>
<evidence type="ECO:0000313" key="18">
    <source>
        <dbReference type="Proteomes" id="UP001054857"/>
    </source>
</evidence>
<dbReference type="Gene3D" id="2.102.10.10">
    <property type="entry name" value="Rieske [2Fe-2S] iron-sulphur domain"/>
    <property type="match status" value="1"/>
</dbReference>
<dbReference type="GO" id="GO:0016020">
    <property type="term" value="C:membrane"/>
    <property type="evidence" value="ECO:0007669"/>
    <property type="project" value="UniProtKB-SubCell"/>
</dbReference>
<feature type="compositionally biased region" description="Low complexity" evidence="14">
    <location>
        <begin position="167"/>
        <end position="185"/>
    </location>
</feature>
<accession>A0AAD3DXC2</accession>
<evidence type="ECO:0000256" key="4">
    <source>
        <dbReference type="ARBA" id="ARBA00022640"/>
    </source>
</evidence>
<keyword evidence="5 15" id="KW-0812">Transmembrane</keyword>
<dbReference type="Pfam" id="PF00355">
    <property type="entry name" value="Rieske"/>
    <property type="match status" value="1"/>
</dbReference>
<dbReference type="PANTHER" id="PTHR21266">
    <property type="entry name" value="IRON-SULFUR DOMAIN CONTAINING PROTEIN"/>
    <property type="match status" value="1"/>
</dbReference>
<evidence type="ECO:0000256" key="8">
    <source>
        <dbReference type="ARBA" id="ARBA00022946"/>
    </source>
</evidence>
<evidence type="ECO:0000256" key="7">
    <source>
        <dbReference type="ARBA" id="ARBA00022723"/>
    </source>
</evidence>
<dbReference type="AlphaFoldDB" id="A0AAD3DXC2"/>
<dbReference type="GO" id="GO:0046872">
    <property type="term" value="F:metal ion binding"/>
    <property type="evidence" value="ECO:0007669"/>
    <property type="project" value="UniProtKB-KW"/>
</dbReference>
<dbReference type="InterPro" id="IPR050584">
    <property type="entry name" value="Cholesterol_7-desaturase"/>
</dbReference>
<keyword evidence="4" id="KW-0934">Plastid</keyword>
<evidence type="ECO:0000256" key="14">
    <source>
        <dbReference type="SAM" id="MobiDB-lite"/>
    </source>
</evidence>
<feature type="region of interest" description="Disordered" evidence="14">
    <location>
        <begin position="216"/>
        <end position="239"/>
    </location>
</feature>
<keyword evidence="3" id="KW-0150">Chloroplast</keyword>
<evidence type="ECO:0000256" key="1">
    <source>
        <dbReference type="ARBA" id="ARBA00004229"/>
    </source>
</evidence>
<evidence type="ECO:0000256" key="3">
    <source>
        <dbReference type="ARBA" id="ARBA00022528"/>
    </source>
</evidence>
<evidence type="ECO:0000256" key="10">
    <source>
        <dbReference type="ARBA" id="ARBA00023002"/>
    </source>
</evidence>
<dbReference type="GO" id="GO:0051537">
    <property type="term" value="F:2 iron, 2 sulfur cluster binding"/>
    <property type="evidence" value="ECO:0007669"/>
    <property type="project" value="UniProtKB-KW"/>
</dbReference>
<dbReference type="EMBL" id="BMAR01000032">
    <property type="protein sequence ID" value="GFR49784.1"/>
    <property type="molecule type" value="Genomic_DNA"/>
</dbReference>
<name>A0AAD3DXC2_9CHLO</name>
<evidence type="ECO:0000259" key="16">
    <source>
        <dbReference type="PROSITE" id="PS51296"/>
    </source>
</evidence>
<dbReference type="GO" id="GO:0009507">
    <property type="term" value="C:chloroplast"/>
    <property type="evidence" value="ECO:0007669"/>
    <property type="project" value="UniProtKB-SubCell"/>
</dbReference>
<dbReference type="SUPFAM" id="SSF50022">
    <property type="entry name" value="ISP domain"/>
    <property type="match status" value="1"/>
</dbReference>
<reference evidence="17 18" key="1">
    <citation type="journal article" date="2021" name="Sci. Rep.">
        <title>Genome sequencing of the multicellular alga Astrephomene provides insights into convergent evolution of germ-soma differentiation.</title>
        <authorList>
            <person name="Yamashita S."/>
            <person name="Yamamoto K."/>
            <person name="Matsuzaki R."/>
            <person name="Suzuki S."/>
            <person name="Yamaguchi H."/>
            <person name="Hirooka S."/>
            <person name="Minakuchi Y."/>
            <person name="Miyagishima S."/>
            <person name="Kawachi M."/>
            <person name="Toyoda A."/>
            <person name="Nozaki H."/>
        </authorList>
    </citation>
    <scope>NUCLEOTIDE SEQUENCE [LARGE SCALE GENOMIC DNA]</scope>
    <source>
        <strain evidence="17 18">NIES-4017</strain>
    </source>
</reference>
<evidence type="ECO:0000256" key="12">
    <source>
        <dbReference type="ARBA" id="ARBA00023014"/>
    </source>
</evidence>
<gene>
    <name evidence="17" type="ORF">Agub_g11723</name>
</gene>
<evidence type="ECO:0000256" key="15">
    <source>
        <dbReference type="SAM" id="Phobius"/>
    </source>
</evidence>
<evidence type="ECO:0000313" key="17">
    <source>
        <dbReference type="EMBL" id="GFR49784.1"/>
    </source>
</evidence>
<keyword evidence="18" id="KW-1185">Reference proteome</keyword>
<feature type="compositionally biased region" description="Low complexity" evidence="14">
    <location>
        <begin position="221"/>
        <end position="239"/>
    </location>
</feature>
<feature type="transmembrane region" description="Helical" evidence="15">
    <location>
        <begin position="715"/>
        <end position="733"/>
    </location>
</feature>
<dbReference type="PROSITE" id="PS51296">
    <property type="entry name" value="RIESKE"/>
    <property type="match status" value="1"/>
</dbReference>
<evidence type="ECO:0000256" key="2">
    <source>
        <dbReference type="ARBA" id="ARBA00004370"/>
    </source>
</evidence>
<dbReference type="Pfam" id="PF08417">
    <property type="entry name" value="PaO"/>
    <property type="match status" value="1"/>
</dbReference>
<evidence type="ECO:0000256" key="6">
    <source>
        <dbReference type="ARBA" id="ARBA00022714"/>
    </source>
</evidence>
<keyword evidence="11" id="KW-0408">Iron</keyword>
<organism evidence="17 18">
    <name type="scientific">Astrephomene gubernaculifera</name>
    <dbReference type="NCBI Taxonomy" id="47775"/>
    <lineage>
        <taxon>Eukaryota</taxon>
        <taxon>Viridiplantae</taxon>
        <taxon>Chlorophyta</taxon>
        <taxon>core chlorophytes</taxon>
        <taxon>Chlorophyceae</taxon>
        <taxon>CS clade</taxon>
        <taxon>Chlamydomonadales</taxon>
        <taxon>Astrephomenaceae</taxon>
        <taxon>Astrephomene</taxon>
    </lineage>
</organism>
<keyword evidence="13 15" id="KW-0472">Membrane</keyword>
<dbReference type="InterPro" id="IPR013626">
    <property type="entry name" value="PaO"/>
</dbReference>
<protein>
    <recommendedName>
        <fullName evidence="16">Rieske domain-containing protein</fullName>
    </recommendedName>
</protein>
<evidence type="ECO:0000256" key="11">
    <source>
        <dbReference type="ARBA" id="ARBA00023004"/>
    </source>
</evidence>
<feature type="region of interest" description="Disordered" evidence="14">
    <location>
        <begin position="158"/>
        <end position="192"/>
    </location>
</feature>
<comment type="caution">
    <text evidence="17">The sequence shown here is derived from an EMBL/GenBank/DDBJ whole genome shotgun (WGS) entry which is preliminary data.</text>
</comment>
<dbReference type="InterPro" id="IPR017941">
    <property type="entry name" value="Rieske_2Fe-2S"/>
</dbReference>
<keyword evidence="8" id="KW-0809">Transit peptide</keyword>
<evidence type="ECO:0000256" key="13">
    <source>
        <dbReference type="ARBA" id="ARBA00023136"/>
    </source>
</evidence>
<feature type="region of interest" description="Disordered" evidence="14">
    <location>
        <begin position="134"/>
        <end position="153"/>
    </location>
</feature>
<feature type="transmembrane region" description="Helical" evidence="15">
    <location>
        <begin position="688"/>
        <end position="708"/>
    </location>
</feature>
<keyword evidence="10" id="KW-0560">Oxidoreductase</keyword>
<dbReference type="InterPro" id="IPR036922">
    <property type="entry name" value="Rieske_2Fe-2S_sf"/>
</dbReference>
<dbReference type="Proteomes" id="UP001054857">
    <property type="component" value="Unassembled WGS sequence"/>
</dbReference>